<sequence>MIRIDTSLLDQVSVKAKDSARKRMNHNFHQTADDLLNRMLNAMEPGTYVCPHKHENPDKREAFIILRGSFLIVEFDNEGTITDYTLLSRSHGVFGLEISPRVYHTLICLEPGSVLYELKDGPYIPASDKHFAPWAPAEGSPEAAAYNQSILEKLQPSFAGRE</sequence>
<evidence type="ECO:0000313" key="3">
    <source>
        <dbReference type="Proteomes" id="UP000480178"/>
    </source>
</evidence>
<dbReference type="InterPro" id="IPR027565">
    <property type="entry name" value="Cupin_WbuC"/>
</dbReference>
<gene>
    <name evidence="2" type="ORF">GXP67_27505</name>
</gene>
<dbReference type="InterPro" id="IPR014710">
    <property type="entry name" value="RmlC-like_jellyroll"/>
</dbReference>
<dbReference type="InterPro" id="IPR011051">
    <property type="entry name" value="RmlC_Cupin_sf"/>
</dbReference>
<evidence type="ECO:0000259" key="1">
    <source>
        <dbReference type="Pfam" id="PF19480"/>
    </source>
</evidence>
<reference evidence="2 3" key="1">
    <citation type="submission" date="2020-01" db="EMBL/GenBank/DDBJ databases">
        <authorList>
            <person name="Kim M.K."/>
        </authorList>
    </citation>
    <scope>NUCLEOTIDE SEQUENCE [LARGE SCALE GENOMIC DNA]</scope>
    <source>
        <strain evidence="2 3">172606-1</strain>
    </source>
</reference>
<dbReference type="EMBL" id="CP048222">
    <property type="protein sequence ID" value="QHT70126.1"/>
    <property type="molecule type" value="Genomic_DNA"/>
</dbReference>
<keyword evidence="3" id="KW-1185">Reference proteome</keyword>
<dbReference type="InterPro" id="IPR046058">
    <property type="entry name" value="WbuC_cupin"/>
</dbReference>
<dbReference type="NCBIfam" id="TIGR04366">
    <property type="entry name" value="cupin_WbuC"/>
    <property type="match status" value="1"/>
</dbReference>
<dbReference type="RefSeq" id="WP_162446109.1">
    <property type="nucleotide sequence ID" value="NZ_CP048222.1"/>
</dbReference>
<dbReference type="AlphaFoldDB" id="A0A6C0GPY6"/>
<feature type="domain" description="Cupin fold metalloprotein WbuC cupin" evidence="1">
    <location>
        <begin position="4"/>
        <end position="86"/>
    </location>
</feature>
<evidence type="ECO:0000313" key="2">
    <source>
        <dbReference type="EMBL" id="QHT70126.1"/>
    </source>
</evidence>
<name>A0A6C0GPY6_9BACT</name>
<dbReference type="Proteomes" id="UP000480178">
    <property type="component" value="Chromosome"/>
</dbReference>
<dbReference type="SUPFAM" id="SSF51182">
    <property type="entry name" value="RmlC-like cupins"/>
    <property type="match status" value="1"/>
</dbReference>
<proteinExistence type="predicted"/>
<dbReference type="CDD" id="cd07005">
    <property type="entry name" value="cupin_WbuC-like"/>
    <property type="match status" value="1"/>
</dbReference>
<dbReference type="Pfam" id="PF19480">
    <property type="entry name" value="DUF6016"/>
    <property type="match status" value="1"/>
</dbReference>
<dbReference type="KEGG" id="rhoz:GXP67_27505"/>
<accession>A0A6C0GPY6</accession>
<dbReference type="Gene3D" id="2.60.120.10">
    <property type="entry name" value="Jelly Rolls"/>
    <property type="match status" value="1"/>
</dbReference>
<organism evidence="2 3">
    <name type="scientific">Rhodocytophaga rosea</name>
    <dbReference type="NCBI Taxonomy" id="2704465"/>
    <lineage>
        <taxon>Bacteria</taxon>
        <taxon>Pseudomonadati</taxon>
        <taxon>Bacteroidota</taxon>
        <taxon>Cytophagia</taxon>
        <taxon>Cytophagales</taxon>
        <taxon>Rhodocytophagaceae</taxon>
        <taxon>Rhodocytophaga</taxon>
    </lineage>
</organism>
<protein>
    <submittedName>
        <fullName evidence="2">WbuC family cupin fold metalloprotein</fullName>
    </submittedName>
</protein>